<dbReference type="RefSeq" id="WP_094023007.1">
    <property type="nucleotide sequence ID" value="NZ_FXYF01000015.1"/>
</dbReference>
<dbReference type="InterPro" id="IPR036086">
    <property type="entry name" value="ParB/Sulfiredoxin_sf"/>
</dbReference>
<dbReference type="OrthoDB" id="9816381at2"/>
<gene>
    <name evidence="2" type="ORF">MAA8898_04259</name>
</gene>
<dbReference type="Proteomes" id="UP000207598">
    <property type="component" value="Unassembled WGS sequence"/>
</dbReference>
<reference evidence="2 3" key="1">
    <citation type="submission" date="2017-05" db="EMBL/GenBank/DDBJ databases">
        <authorList>
            <person name="Song R."/>
            <person name="Chenine A.L."/>
            <person name="Ruprecht R.M."/>
        </authorList>
    </citation>
    <scope>NUCLEOTIDE SEQUENCE [LARGE SCALE GENOMIC DNA]</scope>
    <source>
        <strain evidence="2 3">CECT 8898</strain>
    </source>
</reference>
<dbReference type="Pfam" id="PF02195">
    <property type="entry name" value="ParB_N"/>
    <property type="match status" value="1"/>
</dbReference>
<protein>
    <submittedName>
        <fullName evidence="2">ParB-like nuclease domain protein</fullName>
    </submittedName>
</protein>
<evidence type="ECO:0000313" key="3">
    <source>
        <dbReference type="Proteomes" id="UP000207598"/>
    </source>
</evidence>
<proteinExistence type="predicted"/>
<dbReference type="SMART" id="SM00470">
    <property type="entry name" value="ParB"/>
    <property type="match status" value="1"/>
</dbReference>
<dbReference type="EMBL" id="FXYF01000015">
    <property type="protein sequence ID" value="SMX49311.1"/>
    <property type="molecule type" value="Genomic_DNA"/>
</dbReference>
<dbReference type="AlphaFoldDB" id="A0A238L3C0"/>
<name>A0A238L3C0_9RHOB</name>
<accession>A0A238L3C0</accession>
<evidence type="ECO:0000313" key="2">
    <source>
        <dbReference type="EMBL" id="SMX49311.1"/>
    </source>
</evidence>
<evidence type="ECO:0000259" key="1">
    <source>
        <dbReference type="SMART" id="SM00470"/>
    </source>
</evidence>
<feature type="domain" description="ParB-like N-terminal" evidence="1">
    <location>
        <begin position="5"/>
        <end position="81"/>
    </location>
</feature>
<organism evidence="2 3">
    <name type="scientific">Maliponia aquimaris</name>
    <dbReference type="NCBI Taxonomy" id="1673631"/>
    <lineage>
        <taxon>Bacteria</taxon>
        <taxon>Pseudomonadati</taxon>
        <taxon>Pseudomonadota</taxon>
        <taxon>Alphaproteobacteria</taxon>
        <taxon>Rhodobacterales</taxon>
        <taxon>Paracoccaceae</taxon>
        <taxon>Maliponia</taxon>
    </lineage>
</organism>
<dbReference type="InterPro" id="IPR003115">
    <property type="entry name" value="ParB_N"/>
</dbReference>
<dbReference type="SUPFAM" id="SSF110849">
    <property type="entry name" value="ParB/Sulfiredoxin"/>
    <property type="match status" value="1"/>
</dbReference>
<sequence length="82" mass="9177">MLVKQSVAIEDVRVPLKRKKTLDEAKVQLIAESIIEDGQLTPIQVRADGTSYVLVEGLHRLEALRILGETSVDAYIVRARLH</sequence>
<keyword evidence="3" id="KW-1185">Reference proteome</keyword>
<dbReference type="Gene3D" id="3.90.1530.10">
    <property type="entry name" value="Conserved hypothetical protein from pyrococcus furiosus pfu- 392566-001, ParB domain"/>
    <property type="match status" value="1"/>
</dbReference>